<feature type="chain" id="PRO_5043539772" evidence="1">
    <location>
        <begin position="17"/>
        <end position="127"/>
    </location>
</feature>
<dbReference type="Proteomes" id="UP000735302">
    <property type="component" value="Unassembled WGS sequence"/>
</dbReference>
<keyword evidence="1" id="KW-0732">Signal</keyword>
<dbReference type="PANTHER" id="PTHR34737">
    <property type="entry name" value="EF-HAND DOMAIN-CONTAINING PROTEIN"/>
    <property type="match status" value="1"/>
</dbReference>
<feature type="domain" description="Temptin Cys/Cys disulfide" evidence="2">
    <location>
        <begin position="16"/>
        <end position="111"/>
    </location>
</feature>
<dbReference type="InterPro" id="IPR057626">
    <property type="entry name" value="S-S_Temptin"/>
</dbReference>
<sequence>MWNVLTLSLLVVATLGYPNYKPLIPNGFSVPNPCGNGFWRGVGHLAEGGTGPLNPFGADFAANGHVWDRALCMGDSDGDGKTNGEELGDAHCHWTVDNPKHLSSASGHPGICDPIGSAACAGSVFKC</sequence>
<name>A0AAV4AFM8_9GAST</name>
<protein>
    <submittedName>
        <fullName evidence="3">Temptin</fullName>
    </submittedName>
</protein>
<gene>
    <name evidence="3" type="ORF">PoB_003220200</name>
</gene>
<organism evidence="3 4">
    <name type="scientific">Plakobranchus ocellatus</name>
    <dbReference type="NCBI Taxonomy" id="259542"/>
    <lineage>
        <taxon>Eukaryota</taxon>
        <taxon>Metazoa</taxon>
        <taxon>Spiralia</taxon>
        <taxon>Lophotrochozoa</taxon>
        <taxon>Mollusca</taxon>
        <taxon>Gastropoda</taxon>
        <taxon>Heterobranchia</taxon>
        <taxon>Euthyneura</taxon>
        <taxon>Panpulmonata</taxon>
        <taxon>Sacoglossa</taxon>
        <taxon>Placobranchoidea</taxon>
        <taxon>Plakobranchidae</taxon>
        <taxon>Plakobranchus</taxon>
    </lineage>
</organism>
<evidence type="ECO:0000313" key="4">
    <source>
        <dbReference type="Proteomes" id="UP000735302"/>
    </source>
</evidence>
<feature type="signal peptide" evidence="1">
    <location>
        <begin position="1"/>
        <end position="16"/>
    </location>
</feature>
<comment type="caution">
    <text evidence="3">The sequence shown here is derived from an EMBL/GenBank/DDBJ whole genome shotgun (WGS) entry which is preliminary data.</text>
</comment>
<keyword evidence="4" id="KW-1185">Reference proteome</keyword>
<evidence type="ECO:0000313" key="3">
    <source>
        <dbReference type="EMBL" id="GFO05697.1"/>
    </source>
</evidence>
<dbReference type="InterPro" id="IPR055313">
    <property type="entry name" value="Temptin-like"/>
</dbReference>
<dbReference type="Pfam" id="PF24784">
    <property type="entry name" value="Temptin_C"/>
    <property type="match status" value="1"/>
</dbReference>
<reference evidence="3 4" key="1">
    <citation type="journal article" date="2021" name="Elife">
        <title>Chloroplast acquisition without the gene transfer in kleptoplastic sea slugs, Plakobranchus ocellatus.</title>
        <authorList>
            <person name="Maeda T."/>
            <person name="Takahashi S."/>
            <person name="Yoshida T."/>
            <person name="Shimamura S."/>
            <person name="Takaki Y."/>
            <person name="Nagai Y."/>
            <person name="Toyoda A."/>
            <person name="Suzuki Y."/>
            <person name="Arimoto A."/>
            <person name="Ishii H."/>
            <person name="Satoh N."/>
            <person name="Nishiyama T."/>
            <person name="Hasebe M."/>
            <person name="Maruyama T."/>
            <person name="Minagawa J."/>
            <person name="Obokata J."/>
            <person name="Shigenobu S."/>
        </authorList>
    </citation>
    <scope>NUCLEOTIDE SEQUENCE [LARGE SCALE GENOMIC DNA]</scope>
</reference>
<dbReference type="AlphaFoldDB" id="A0AAV4AFM8"/>
<evidence type="ECO:0000259" key="2">
    <source>
        <dbReference type="Pfam" id="PF24784"/>
    </source>
</evidence>
<dbReference type="EMBL" id="BLXT01003750">
    <property type="protein sequence ID" value="GFO05697.1"/>
    <property type="molecule type" value="Genomic_DNA"/>
</dbReference>
<dbReference type="PANTHER" id="PTHR34737:SF2">
    <property type="entry name" value="EF-HAND DOMAIN-CONTAINING PROTEIN"/>
    <property type="match status" value="1"/>
</dbReference>
<accession>A0AAV4AFM8</accession>
<proteinExistence type="predicted"/>
<evidence type="ECO:0000256" key="1">
    <source>
        <dbReference type="SAM" id="SignalP"/>
    </source>
</evidence>